<dbReference type="PANTHER" id="PTHR10359:SF19">
    <property type="entry name" value="DNA REPAIR GLYCOSYLASE MJ1434-RELATED"/>
    <property type="match status" value="1"/>
</dbReference>
<dbReference type="Pfam" id="PF02870">
    <property type="entry name" value="Methyltransf_1N"/>
    <property type="match status" value="1"/>
</dbReference>
<dbReference type="EMBL" id="QFLI01000002">
    <property type="protein sequence ID" value="PXY02510.1"/>
    <property type="molecule type" value="Genomic_DNA"/>
</dbReference>
<reference evidence="15 16" key="1">
    <citation type="submission" date="2018-05" db="EMBL/GenBank/DDBJ databases">
        <title>Marinifilum breve JC075T sp. nov., a marine bacterium isolated from Yongle Blue Hole in the South China Sea.</title>
        <authorList>
            <person name="Fu T."/>
        </authorList>
    </citation>
    <scope>NUCLEOTIDE SEQUENCE [LARGE SCALE GENOMIC DNA]</scope>
    <source>
        <strain evidence="15 16">JC075</strain>
    </source>
</reference>
<dbReference type="SUPFAM" id="SSF48150">
    <property type="entry name" value="DNA-glycosylase"/>
    <property type="match status" value="1"/>
</dbReference>
<dbReference type="OrthoDB" id="9802228at2"/>
<comment type="catalytic activity">
    <reaction evidence="1 13">
        <text>a 4-O-methyl-thymidine in DNA + L-cysteinyl-[protein] = a thymidine in DNA + S-methyl-L-cysteinyl-[protein]</text>
        <dbReference type="Rhea" id="RHEA:53428"/>
        <dbReference type="Rhea" id="RHEA-COMP:10131"/>
        <dbReference type="Rhea" id="RHEA-COMP:10132"/>
        <dbReference type="Rhea" id="RHEA-COMP:13555"/>
        <dbReference type="Rhea" id="RHEA-COMP:13556"/>
        <dbReference type="ChEBI" id="CHEBI:29950"/>
        <dbReference type="ChEBI" id="CHEBI:82612"/>
        <dbReference type="ChEBI" id="CHEBI:137386"/>
        <dbReference type="ChEBI" id="CHEBI:137387"/>
        <dbReference type="EC" id="2.1.1.63"/>
    </reaction>
</comment>
<dbReference type="Pfam" id="PF01035">
    <property type="entry name" value="DNA_binding_1"/>
    <property type="match status" value="1"/>
</dbReference>
<evidence type="ECO:0000256" key="8">
    <source>
        <dbReference type="ARBA" id="ARBA00022763"/>
    </source>
</evidence>
<keyword evidence="3" id="KW-0004">4Fe-4S</keyword>
<dbReference type="InterPro" id="IPR008332">
    <property type="entry name" value="MethylG_MeTrfase_N"/>
</dbReference>
<accession>A0A2V4A558</accession>
<comment type="function">
    <text evidence="13">Involved in the cellular defense against the biological effects of O6-methylguanine (O6-MeG) and O4-methylthymine (O4-MeT) in DNA. Repairs the methylated nucleobase in DNA by stoichiometrically transferring the methyl group to a cysteine residue in the enzyme. This is a suicide reaction: the enzyme is irreversibly inactivated.</text>
</comment>
<keyword evidence="6 13" id="KW-0808">Transferase</keyword>
<dbReference type="SMART" id="SM00478">
    <property type="entry name" value="ENDO3c"/>
    <property type="match status" value="1"/>
</dbReference>
<evidence type="ECO:0000256" key="9">
    <source>
        <dbReference type="ARBA" id="ARBA00023004"/>
    </source>
</evidence>
<dbReference type="InterPro" id="IPR036631">
    <property type="entry name" value="MGMT_N_sf"/>
</dbReference>
<dbReference type="GO" id="GO:0006307">
    <property type="term" value="P:DNA alkylation repair"/>
    <property type="evidence" value="ECO:0007669"/>
    <property type="project" value="UniProtKB-UniRule"/>
</dbReference>
<gene>
    <name evidence="15" type="ORF">DF185_06895</name>
</gene>
<comment type="caution">
    <text evidence="15">The sequence shown here is derived from an EMBL/GenBank/DDBJ whole genome shotgun (WGS) entry which is preliminary data.</text>
</comment>
<dbReference type="FunFam" id="1.10.10.10:FF:000214">
    <property type="entry name" value="Methylated-DNA--protein-cysteine methyltransferase"/>
    <property type="match status" value="1"/>
</dbReference>
<dbReference type="GO" id="GO:0003908">
    <property type="term" value="F:methylated-DNA-[protein]-cysteine S-methyltransferase activity"/>
    <property type="evidence" value="ECO:0007669"/>
    <property type="project" value="UniProtKB-UniRule"/>
</dbReference>
<dbReference type="GO" id="GO:0032259">
    <property type="term" value="P:methylation"/>
    <property type="evidence" value="ECO:0007669"/>
    <property type="project" value="UniProtKB-KW"/>
</dbReference>
<evidence type="ECO:0000256" key="13">
    <source>
        <dbReference type="HAMAP-Rule" id="MF_00772"/>
    </source>
</evidence>
<keyword evidence="10" id="KW-0411">Iron-sulfur</keyword>
<feature type="active site" description="Nucleophile; methyl group acceptor" evidence="13">
    <location>
        <position position="126"/>
    </location>
</feature>
<evidence type="ECO:0000313" key="15">
    <source>
        <dbReference type="EMBL" id="PXY02510.1"/>
    </source>
</evidence>
<dbReference type="EC" id="2.1.1.63" evidence="13"/>
<comment type="similarity">
    <text evidence="2 13">Belongs to the MGMT family.</text>
</comment>
<dbReference type="Gene3D" id="1.10.1670.10">
    <property type="entry name" value="Helix-hairpin-Helix base-excision DNA repair enzymes (C-terminal)"/>
    <property type="match status" value="1"/>
</dbReference>
<dbReference type="CDD" id="cd06445">
    <property type="entry name" value="ATase"/>
    <property type="match status" value="1"/>
</dbReference>
<dbReference type="InterPro" id="IPR036217">
    <property type="entry name" value="MethylDNA_cys_MeTrfase_DNAb"/>
</dbReference>
<dbReference type="Gene3D" id="1.10.10.10">
    <property type="entry name" value="Winged helix-like DNA-binding domain superfamily/Winged helix DNA-binding domain"/>
    <property type="match status" value="1"/>
</dbReference>
<dbReference type="HAMAP" id="MF_00772">
    <property type="entry name" value="OGT"/>
    <property type="match status" value="1"/>
</dbReference>
<name>A0A2V4A558_9BACT</name>
<keyword evidence="8 13" id="KW-0227">DNA damage</keyword>
<dbReference type="Pfam" id="PF00730">
    <property type="entry name" value="HhH-GPD"/>
    <property type="match status" value="1"/>
</dbReference>
<evidence type="ECO:0000256" key="6">
    <source>
        <dbReference type="ARBA" id="ARBA00022679"/>
    </source>
</evidence>
<evidence type="ECO:0000256" key="7">
    <source>
        <dbReference type="ARBA" id="ARBA00022723"/>
    </source>
</evidence>
<sequence length="362" mass="41179">MKYDILATSFGRVILVGNENGISQLLVDNNSKDISLSDEWKKDQTLFKDAKQQLLEYFEGKRTYFDLKLNPSGTDFQKKVWSELRKIPYGGLCTYKDIATAVGNPKASRAVGMANNKNPIPIIVPCHRVIGANRKLVGYAYGLELKQKLLQMECINKSFELLQKHYGELDWWPAESDFEMMVGAILTQNTNWKNVEKALANFNGKLSPAFVQNSSNDDLAEIIRPSGYHNQKAIKLKALCKWFKQYDFDIAKVKAMPGEQLREELLAIKGVGGETADSILVYALEKAFFVIDAYTRRIFHRIGITIPDKYDDFRLLMEDAVPKSVATYNLYHALIVEHAKAYCQKKPLCNSCPLQEICNQRI</sequence>
<keyword evidence="11 13" id="KW-0234">DNA repair</keyword>
<dbReference type="Gene3D" id="1.10.340.30">
    <property type="entry name" value="Hypothetical protein, domain 2"/>
    <property type="match status" value="1"/>
</dbReference>
<evidence type="ECO:0000256" key="1">
    <source>
        <dbReference type="ARBA" id="ARBA00001286"/>
    </source>
</evidence>
<keyword evidence="7" id="KW-0479">Metal-binding</keyword>
<evidence type="ECO:0000256" key="4">
    <source>
        <dbReference type="ARBA" id="ARBA00022490"/>
    </source>
</evidence>
<evidence type="ECO:0000256" key="11">
    <source>
        <dbReference type="ARBA" id="ARBA00023204"/>
    </source>
</evidence>
<dbReference type="InterPro" id="IPR011257">
    <property type="entry name" value="DNA_glycosylase"/>
</dbReference>
<comment type="subcellular location">
    <subcellularLocation>
        <location evidence="13">Cytoplasm</location>
    </subcellularLocation>
</comment>
<dbReference type="InterPro" id="IPR001497">
    <property type="entry name" value="MethylDNA_cys_MeTrfase_AS"/>
</dbReference>
<dbReference type="PANTHER" id="PTHR10359">
    <property type="entry name" value="A/G-SPECIFIC ADENINE GLYCOSYLASE/ENDONUCLEASE III"/>
    <property type="match status" value="1"/>
</dbReference>
<keyword evidence="9" id="KW-0408">Iron</keyword>
<dbReference type="InterPro" id="IPR003265">
    <property type="entry name" value="HhH-GPD_domain"/>
</dbReference>
<dbReference type="NCBIfam" id="TIGR00589">
    <property type="entry name" value="ogt"/>
    <property type="match status" value="1"/>
</dbReference>
<comment type="catalytic activity">
    <reaction evidence="12 13">
        <text>a 6-O-methyl-2'-deoxyguanosine in DNA + L-cysteinyl-[protein] = S-methyl-L-cysteinyl-[protein] + a 2'-deoxyguanosine in DNA</text>
        <dbReference type="Rhea" id="RHEA:24000"/>
        <dbReference type="Rhea" id="RHEA-COMP:10131"/>
        <dbReference type="Rhea" id="RHEA-COMP:10132"/>
        <dbReference type="Rhea" id="RHEA-COMP:11367"/>
        <dbReference type="Rhea" id="RHEA-COMP:11368"/>
        <dbReference type="ChEBI" id="CHEBI:29950"/>
        <dbReference type="ChEBI" id="CHEBI:82612"/>
        <dbReference type="ChEBI" id="CHEBI:85445"/>
        <dbReference type="ChEBI" id="CHEBI:85448"/>
        <dbReference type="EC" id="2.1.1.63"/>
    </reaction>
</comment>
<dbReference type="SUPFAM" id="SSF46767">
    <property type="entry name" value="Methylated DNA-protein cysteine methyltransferase, C-terminal domain"/>
    <property type="match status" value="1"/>
</dbReference>
<dbReference type="AlphaFoldDB" id="A0A2V4A558"/>
<dbReference type="GO" id="GO:0046872">
    <property type="term" value="F:metal ion binding"/>
    <property type="evidence" value="ECO:0007669"/>
    <property type="project" value="UniProtKB-KW"/>
</dbReference>
<dbReference type="GO" id="GO:0006284">
    <property type="term" value="P:base-excision repair"/>
    <property type="evidence" value="ECO:0007669"/>
    <property type="project" value="InterPro"/>
</dbReference>
<dbReference type="RefSeq" id="WP_110360143.1">
    <property type="nucleotide sequence ID" value="NZ_QFLI01000002.1"/>
</dbReference>
<dbReference type="Proteomes" id="UP000248079">
    <property type="component" value="Unassembled WGS sequence"/>
</dbReference>
<dbReference type="CDD" id="cd00056">
    <property type="entry name" value="ENDO3c"/>
    <property type="match status" value="1"/>
</dbReference>
<comment type="miscellaneous">
    <text evidence="13">This enzyme catalyzes only one turnover and therefore is not strictly catalytic. According to one definition, an enzyme is a biocatalyst that acts repeatedly and over many reaction cycles.</text>
</comment>
<dbReference type="GO" id="GO:0005737">
    <property type="term" value="C:cytoplasm"/>
    <property type="evidence" value="ECO:0007669"/>
    <property type="project" value="UniProtKB-SubCell"/>
</dbReference>
<dbReference type="InterPro" id="IPR036388">
    <property type="entry name" value="WH-like_DNA-bd_sf"/>
</dbReference>
<dbReference type="GO" id="GO:0051539">
    <property type="term" value="F:4 iron, 4 sulfur cluster binding"/>
    <property type="evidence" value="ECO:0007669"/>
    <property type="project" value="UniProtKB-KW"/>
</dbReference>
<proteinExistence type="inferred from homology"/>
<dbReference type="SUPFAM" id="SSF53155">
    <property type="entry name" value="Methylated DNA-protein cysteine methyltransferase domain"/>
    <property type="match status" value="1"/>
</dbReference>
<evidence type="ECO:0000256" key="10">
    <source>
        <dbReference type="ARBA" id="ARBA00023014"/>
    </source>
</evidence>
<evidence type="ECO:0000256" key="5">
    <source>
        <dbReference type="ARBA" id="ARBA00022603"/>
    </source>
</evidence>
<dbReference type="Gene3D" id="3.30.160.70">
    <property type="entry name" value="Methylated DNA-protein cysteine methyltransferase domain"/>
    <property type="match status" value="1"/>
</dbReference>
<dbReference type="InterPro" id="IPR023170">
    <property type="entry name" value="HhH_base_excis_C"/>
</dbReference>
<dbReference type="PROSITE" id="PS00374">
    <property type="entry name" value="MGMT"/>
    <property type="match status" value="1"/>
</dbReference>
<protein>
    <recommendedName>
        <fullName evidence="13">Methylated-DNA--protein-cysteine methyltransferase</fullName>
        <ecNumber evidence="13">2.1.1.63</ecNumber>
    </recommendedName>
    <alternativeName>
        <fullName evidence="13">6-O-methylguanine-DNA methyltransferase</fullName>
        <shortName evidence="13">MGMT</shortName>
    </alternativeName>
    <alternativeName>
        <fullName evidence="13">O-6-methylguanine-DNA-alkyltransferase</fullName>
    </alternativeName>
</protein>
<keyword evidence="4 13" id="KW-0963">Cytoplasm</keyword>
<keyword evidence="5 13" id="KW-0489">Methyltransferase</keyword>
<evidence type="ECO:0000256" key="12">
    <source>
        <dbReference type="ARBA" id="ARBA00049348"/>
    </source>
</evidence>
<dbReference type="InterPro" id="IPR023546">
    <property type="entry name" value="MGMT"/>
</dbReference>
<keyword evidence="16" id="KW-1185">Reference proteome</keyword>
<evidence type="ECO:0000256" key="3">
    <source>
        <dbReference type="ARBA" id="ARBA00022485"/>
    </source>
</evidence>
<dbReference type="InterPro" id="IPR014048">
    <property type="entry name" value="MethylDNA_cys_MeTrfase_DNA-bd"/>
</dbReference>
<evidence type="ECO:0000313" key="16">
    <source>
        <dbReference type="Proteomes" id="UP000248079"/>
    </source>
</evidence>
<evidence type="ECO:0000256" key="2">
    <source>
        <dbReference type="ARBA" id="ARBA00008711"/>
    </source>
</evidence>
<evidence type="ECO:0000259" key="14">
    <source>
        <dbReference type="SMART" id="SM00478"/>
    </source>
</evidence>
<organism evidence="15 16">
    <name type="scientific">Marinifilum breve</name>
    <dbReference type="NCBI Taxonomy" id="2184082"/>
    <lineage>
        <taxon>Bacteria</taxon>
        <taxon>Pseudomonadati</taxon>
        <taxon>Bacteroidota</taxon>
        <taxon>Bacteroidia</taxon>
        <taxon>Marinilabiliales</taxon>
        <taxon>Marinifilaceae</taxon>
    </lineage>
</organism>
<feature type="domain" description="HhH-GPD" evidence="14">
    <location>
        <begin position="186"/>
        <end position="341"/>
    </location>
</feature>